<keyword evidence="2" id="KW-1133">Transmembrane helix</keyword>
<dbReference type="OMA" id="TACMCCT"/>
<dbReference type="InterPro" id="IPR040035">
    <property type="entry name" value="TMEM180"/>
</dbReference>
<dbReference type="Proteomes" id="UP000694399">
    <property type="component" value="Chromosome F1"/>
</dbReference>
<protein>
    <recommendedName>
        <fullName evidence="5">Transmembrane protein 180-like</fullName>
    </recommendedName>
</protein>
<gene>
    <name evidence="3" type="primary">LOC122209954</name>
</gene>
<dbReference type="SUPFAM" id="SSF103473">
    <property type="entry name" value="MFS general substrate transporter"/>
    <property type="match status" value="1"/>
</dbReference>
<feature type="transmembrane region" description="Helical" evidence="2">
    <location>
        <begin position="240"/>
        <end position="257"/>
    </location>
</feature>
<feature type="transmembrane region" description="Helical" evidence="2">
    <location>
        <begin position="148"/>
        <end position="169"/>
    </location>
</feature>
<dbReference type="AlphaFoldDB" id="A0A8C8Y8N7"/>
<feature type="transmembrane region" description="Helical" evidence="2">
    <location>
        <begin position="333"/>
        <end position="357"/>
    </location>
</feature>
<dbReference type="GeneID" id="122209954"/>
<dbReference type="RefSeq" id="XP_042778222.1">
    <property type="nucleotide sequence ID" value="XM_042922288.1"/>
</dbReference>
<dbReference type="Pfam" id="PF13347">
    <property type="entry name" value="MFS_2"/>
    <property type="match status" value="1"/>
</dbReference>
<dbReference type="Ensembl" id="ENSPLOT00000031320.1">
    <property type="protein sequence ID" value="ENSPLOP00000028359.1"/>
    <property type="gene ID" value="ENSPLOG00000020770.1"/>
</dbReference>
<comment type="subcellular location">
    <subcellularLocation>
        <location evidence="1">Membrane</location>
        <topology evidence="1">Multi-pass membrane protein</topology>
    </subcellularLocation>
</comment>
<keyword evidence="2" id="KW-0472">Membrane</keyword>
<evidence type="ECO:0000313" key="4">
    <source>
        <dbReference type="Proteomes" id="UP000694399"/>
    </source>
</evidence>
<reference evidence="3" key="1">
    <citation type="journal article" date="2019" name="bioRxiv">
        <title>Long live the king: chromosome-level assembly of the lion (Panthera leo) using linked-read, Hi-C, and long read data.</title>
        <authorList>
            <person name="Armstrong E.E."/>
            <person name="Taylor R.W."/>
            <person name="Miller D.E."/>
            <person name="Kaelin C."/>
            <person name="Barsh G."/>
            <person name="Hadly E.A."/>
            <person name="Petrov D."/>
        </authorList>
    </citation>
    <scope>NUCLEOTIDE SEQUENCE [LARGE SCALE GENOMIC DNA]</scope>
</reference>
<feature type="transmembrane region" description="Helical" evidence="2">
    <location>
        <begin position="175"/>
        <end position="198"/>
    </location>
</feature>
<reference evidence="3" key="2">
    <citation type="submission" date="2025-08" db="UniProtKB">
        <authorList>
            <consortium name="Ensembl"/>
        </authorList>
    </citation>
    <scope>IDENTIFICATION</scope>
</reference>
<sequence>MTLLSIKPIAWAYAMITLGIEMLNSVFSFYYVKLFLHLYKISEVAFYQAQMILMIWNALNDLTGYFHNSQAGCCSGRHSSVLYGAPLYSIAFLLPWFPWKYYHEGDWLSGLHLVVSLCAFDSTLTFVQQAQCMLFAEIFTRHESRLQLIKINQVASLVGSTSILFGGLISVNMEIFFNFQAFAVLIAILATASLYTGMYHMSHFGPKRSPEENLFSESEQDLPWTSIVSLMRQLLTQKNFCLFLIMSFFQVFHLTFFKNFMMIFADNLIPEDVLPSFLKSIMYGAGFICPQCLVLISQSWLKKFGYYKIILISFYLEGTASIVMSLLGQQYYYLLALYLTIIMVIVQASFCLFNLPLADMVDADLLKFNRQSPLSSMVFGITALFTKPAQSLAPMMILSKLKQYGYGNADKSTIFDLHDAMFNLICLFPLGIAVIQILVWSPFSMRNKTDYTGSLRPMLG</sequence>
<feature type="transmembrane region" description="Helical" evidence="2">
    <location>
        <begin position="309"/>
        <end position="327"/>
    </location>
</feature>
<dbReference type="PANTHER" id="PTHR28658:SF1">
    <property type="entry name" value="MAJOR FACILITATOR SUPERFAMILY DOMAIN CONTAINING 13B"/>
    <property type="match status" value="1"/>
</dbReference>
<name>A0A8C8Y8N7_PANLE</name>
<dbReference type="KEGG" id="plez:122209954"/>
<accession>A0A8C8Y8N7</accession>
<evidence type="ECO:0008006" key="5">
    <source>
        <dbReference type="Google" id="ProtNLM"/>
    </source>
</evidence>
<evidence type="ECO:0000313" key="3">
    <source>
        <dbReference type="Ensembl" id="ENSPLOP00000028359.1"/>
    </source>
</evidence>
<dbReference type="FunFam" id="1.20.1250.20:FF:000380">
    <property type="entry name" value="Transmembrane protein 180"/>
    <property type="match status" value="1"/>
</dbReference>
<feature type="transmembrane region" description="Helical" evidence="2">
    <location>
        <begin position="109"/>
        <end position="127"/>
    </location>
</feature>
<keyword evidence="2" id="KW-0812">Transmembrane</keyword>
<keyword evidence="4" id="KW-1185">Reference proteome</keyword>
<dbReference type="RefSeq" id="XP_042778224.1">
    <property type="nucleotide sequence ID" value="XM_042922290.1"/>
</dbReference>
<feature type="transmembrane region" description="Helical" evidence="2">
    <location>
        <begin position="421"/>
        <end position="440"/>
    </location>
</feature>
<feature type="transmembrane region" description="Helical" evidence="2">
    <location>
        <begin position="12"/>
        <end position="32"/>
    </location>
</feature>
<feature type="transmembrane region" description="Helical" evidence="2">
    <location>
        <begin position="80"/>
        <end position="97"/>
    </location>
</feature>
<evidence type="ECO:0000256" key="2">
    <source>
        <dbReference type="SAM" id="Phobius"/>
    </source>
</evidence>
<dbReference type="PANTHER" id="PTHR28658">
    <property type="entry name" value="TRANSMEMBRANE PROTEIN 180"/>
    <property type="match status" value="1"/>
</dbReference>
<dbReference type="RefSeq" id="XP_042778225.1">
    <property type="nucleotide sequence ID" value="XM_042922291.1"/>
</dbReference>
<feature type="transmembrane region" description="Helical" evidence="2">
    <location>
        <begin position="277"/>
        <end position="297"/>
    </location>
</feature>
<proteinExistence type="predicted"/>
<reference evidence="3" key="3">
    <citation type="submission" date="2025-09" db="UniProtKB">
        <authorList>
            <consortium name="Ensembl"/>
        </authorList>
    </citation>
    <scope>IDENTIFICATION</scope>
</reference>
<organism evidence="3 4">
    <name type="scientific">Panthera leo</name>
    <name type="common">Lion</name>
    <dbReference type="NCBI Taxonomy" id="9689"/>
    <lineage>
        <taxon>Eukaryota</taxon>
        <taxon>Metazoa</taxon>
        <taxon>Chordata</taxon>
        <taxon>Craniata</taxon>
        <taxon>Vertebrata</taxon>
        <taxon>Euteleostomi</taxon>
        <taxon>Mammalia</taxon>
        <taxon>Eutheria</taxon>
        <taxon>Laurasiatheria</taxon>
        <taxon>Carnivora</taxon>
        <taxon>Feliformia</taxon>
        <taxon>Felidae</taxon>
        <taxon>Pantherinae</taxon>
        <taxon>Panthera</taxon>
    </lineage>
</organism>
<dbReference type="RefSeq" id="XP_042778221.1">
    <property type="nucleotide sequence ID" value="XM_042922287.1"/>
</dbReference>
<dbReference type="GO" id="GO:0016020">
    <property type="term" value="C:membrane"/>
    <property type="evidence" value="ECO:0007669"/>
    <property type="project" value="UniProtKB-SubCell"/>
</dbReference>
<evidence type="ECO:0000256" key="1">
    <source>
        <dbReference type="ARBA" id="ARBA00004141"/>
    </source>
</evidence>
<dbReference type="InterPro" id="IPR036259">
    <property type="entry name" value="MFS_trans_sf"/>
</dbReference>
<dbReference type="GeneTree" id="ENSGT00940000164005"/>
<feature type="transmembrane region" description="Helical" evidence="2">
    <location>
        <begin position="378"/>
        <end position="401"/>
    </location>
</feature>